<dbReference type="Gene3D" id="2.160.10.30">
    <property type="match status" value="1"/>
</dbReference>
<sequence>MQTRAAMSGSELKLPLAIMVSDDTAPRTEYLLKANDYFGLAPEQVTILKQEKVGCLIDNEARLALDPTDKFNLLTKPHGHGDVHFLLHSSGTLKKWQQAGTKWVYFMQDTNSLVMKVLPACLGVSKALSLQVNSVCVPRAPGEAIGCLMALLHKNGSKMTVNVEYNQIDALLKATVEERGDVCGEDGMSPWPGSINQLLFALEPYLTNLDATLGKMPEFVNPKYTDRSKTAFKAPTRLECLMQDYPKSMPKDARVGFCTVKGALTFSPVKNNLAEARKKSGAGEPTHSAASGEADYYAAACETLSACGVRLPQPSTVSRAGVEVVDMPRVVIDPSFGLTLSEWKAKLPSAEKVSLAPGSTLVLKGDLSGLCIESLTLQGALVISLCPGAKVTLKSLKASNRGWSFAPLREAEEASEALKIRGYTLHKDGQRELRFDKPGEFVVDDSSGCALL</sequence>
<dbReference type="InterPro" id="IPR039741">
    <property type="entry name" value="UDP-sugar_pyrophosphorylase"/>
</dbReference>
<evidence type="ECO:0000256" key="6">
    <source>
        <dbReference type="ARBA" id="ARBA00039080"/>
    </source>
</evidence>
<dbReference type="PANTHER" id="PTHR11952:SF9">
    <property type="entry name" value="UDP-SUGAR PYROPHOSPHORYLASE"/>
    <property type="match status" value="1"/>
</dbReference>
<dbReference type="InterPro" id="IPR002618">
    <property type="entry name" value="UDPGP_fam"/>
</dbReference>
<accession>A0A7S0Q906</accession>
<evidence type="ECO:0000256" key="2">
    <source>
        <dbReference type="ARBA" id="ARBA00001946"/>
    </source>
</evidence>
<dbReference type="SUPFAM" id="SSF53448">
    <property type="entry name" value="Nucleotide-diphospho-sugar transferases"/>
    <property type="match status" value="1"/>
</dbReference>
<proteinExistence type="inferred from homology"/>
<evidence type="ECO:0000256" key="5">
    <source>
        <dbReference type="ARBA" id="ARBA00038047"/>
    </source>
</evidence>
<comment type="catalytic activity">
    <reaction evidence="7">
        <text>a monosaccharide 1-phosphate + UTP + H(+) = a UDP-monosaccharide + diphosphate</text>
        <dbReference type="Rhea" id="RHEA:13205"/>
        <dbReference type="ChEBI" id="CHEBI:15378"/>
        <dbReference type="ChEBI" id="CHEBI:33019"/>
        <dbReference type="ChEBI" id="CHEBI:46398"/>
        <dbReference type="ChEBI" id="CHEBI:140358"/>
        <dbReference type="ChEBI" id="CHEBI:140359"/>
        <dbReference type="EC" id="2.7.7.64"/>
    </reaction>
</comment>
<evidence type="ECO:0000256" key="3">
    <source>
        <dbReference type="ARBA" id="ARBA00022679"/>
    </source>
</evidence>
<dbReference type="PANTHER" id="PTHR11952">
    <property type="entry name" value="UDP- GLUCOSE PYROPHOSPHORYLASE"/>
    <property type="match status" value="1"/>
</dbReference>
<reference evidence="8" key="1">
    <citation type="submission" date="2021-01" db="EMBL/GenBank/DDBJ databases">
        <authorList>
            <person name="Corre E."/>
            <person name="Pelletier E."/>
            <person name="Niang G."/>
            <person name="Scheremetjew M."/>
            <person name="Finn R."/>
            <person name="Kale V."/>
            <person name="Holt S."/>
            <person name="Cochrane G."/>
            <person name="Meng A."/>
            <person name="Brown T."/>
            <person name="Cohen L."/>
        </authorList>
    </citation>
    <scope>NUCLEOTIDE SEQUENCE</scope>
    <source>
        <strain evidence="8">PLY182g</strain>
    </source>
</reference>
<dbReference type="EC" id="2.7.7.64" evidence="6"/>
<dbReference type="InterPro" id="IPR029044">
    <property type="entry name" value="Nucleotide-diphossugar_trans"/>
</dbReference>
<evidence type="ECO:0000256" key="4">
    <source>
        <dbReference type="ARBA" id="ARBA00022695"/>
    </source>
</evidence>
<dbReference type="Gene3D" id="3.90.550.10">
    <property type="entry name" value="Spore Coat Polysaccharide Biosynthesis Protein SpsA, Chain A"/>
    <property type="match status" value="1"/>
</dbReference>
<dbReference type="GO" id="GO:0006048">
    <property type="term" value="P:UDP-N-acetylglucosamine biosynthetic process"/>
    <property type="evidence" value="ECO:0007669"/>
    <property type="project" value="TreeGrafter"/>
</dbReference>
<organism evidence="8">
    <name type="scientific">Coccolithus braarudii</name>
    <dbReference type="NCBI Taxonomy" id="221442"/>
    <lineage>
        <taxon>Eukaryota</taxon>
        <taxon>Haptista</taxon>
        <taxon>Haptophyta</taxon>
        <taxon>Prymnesiophyceae</taxon>
        <taxon>Coccolithales</taxon>
        <taxon>Coccolithaceae</taxon>
        <taxon>Coccolithus</taxon>
    </lineage>
</organism>
<protein>
    <recommendedName>
        <fullName evidence="6">UTP-monosaccharide-1-phosphate uridylyltransferase</fullName>
        <ecNumber evidence="6">2.7.7.64</ecNumber>
    </recommendedName>
</protein>
<gene>
    <name evidence="8" type="ORF">CPEL01642_LOCUS21338</name>
</gene>
<dbReference type="EMBL" id="HBEY01044509">
    <property type="protein sequence ID" value="CAD8617957.1"/>
    <property type="molecule type" value="Transcribed_RNA"/>
</dbReference>
<keyword evidence="4" id="KW-0548">Nucleotidyltransferase</keyword>
<name>A0A7S0Q906_9EUKA</name>
<dbReference type="Pfam" id="PF01704">
    <property type="entry name" value="UDPGP"/>
    <property type="match status" value="1"/>
</dbReference>
<evidence type="ECO:0000256" key="1">
    <source>
        <dbReference type="ARBA" id="ARBA00001936"/>
    </source>
</evidence>
<dbReference type="AlphaFoldDB" id="A0A7S0Q906"/>
<evidence type="ECO:0000256" key="7">
    <source>
        <dbReference type="ARBA" id="ARBA00048259"/>
    </source>
</evidence>
<evidence type="ECO:0000313" key="8">
    <source>
        <dbReference type="EMBL" id="CAD8617957.1"/>
    </source>
</evidence>
<comment type="cofactor">
    <cofactor evidence="1">
        <name>Mn(2+)</name>
        <dbReference type="ChEBI" id="CHEBI:29035"/>
    </cofactor>
</comment>
<comment type="similarity">
    <text evidence="5">Belongs to the USP family.</text>
</comment>
<dbReference type="GO" id="GO:0051748">
    <property type="term" value="F:UTP-monosaccharide-1-phosphate uridylyltransferase activity"/>
    <property type="evidence" value="ECO:0007669"/>
    <property type="project" value="UniProtKB-EC"/>
</dbReference>
<keyword evidence="3" id="KW-0808">Transferase</keyword>
<comment type="cofactor">
    <cofactor evidence="2">
        <name>Mg(2+)</name>
        <dbReference type="ChEBI" id="CHEBI:18420"/>
    </cofactor>
</comment>
<dbReference type="GO" id="GO:0003977">
    <property type="term" value="F:UDP-N-acetylglucosamine diphosphorylase activity"/>
    <property type="evidence" value="ECO:0007669"/>
    <property type="project" value="TreeGrafter"/>
</dbReference>